<dbReference type="PANTHER" id="PTHR34309">
    <property type="entry name" value="SLR1406 PROTEIN"/>
    <property type="match status" value="1"/>
</dbReference>
<keyword evidence="1" id="KW-0732">Signal</keyword>
<dbReference type="RefSeq" id="WP_324779449.1">
    <property type="nucleotide sequence ID" value="NZ_CP141769.1"/>
</dbReference>
<name>A0ABZ1CI45_9PROT</name>
<keyword evidence="3" id="KW-1185">Reference proteome</keyword>
<gene>
    <name evidence="2" type="ORF">VA613_13040</name>
</gene>
<evidence type="ECO:0000256" key="1">
    <source>
        <dbReference type="SAM" id="SignalP"/>
    </source>
</evidence>
<protein>
    <submittedName>
        <fullName evidence="2">Heme-binding protein</fullName>
    </submittedName>
</protein>
<dbReference type="Proteomes" id="UP001334732">
    <property type="component" value="Chromosome"/>
</dbReference>
<dbReference type="InterPro" id="IPR005624">
    <property type="entry name" value="PduO/GlcC-like"/>
</dbReference>
<dbReference type="PANTHER" id="PTHR34309:SF10">
    <property type="entry name" value="SLR1406 PROTEIN"/>
    <property type="match status" value="1"/>
</dbReference>
<dbReference type="InterPro" id="IPR052517">
    <property type="entry name" value="GlcG_carb_metab_protein"/>
</dbReference>
<dbReference type="EMBL" id="CP141769">
    <property type="protein sequence ID" value="WRS38917.1"/>
    <property type="molecule type" value="Genomic_DNA"/>
</dbReference>
<reference evidence="2 3" key="1">
    <citation type="submission" date="2023-12" db="EMBL/GenBank/DDBJ databases">
        <title>Thiobacillus sedimentum sp. nov., a chemolithoautotrophic sulfur-oxidizing bacterium isolated from freshwater sediment.</title>
        <authorList>
            <person name="Luo J."/>
            <person name="Dai C."/>
        </authorList>
    </citation>
    <scope>NUCLEOTIDE SEQUENCE [LARGE SCALE GENOMIC DNA]</scope>
    <source>
        <strain evidence="2 3">SCUT-2</strain>
    </source>
</reference>
<feature type="chain" id="PRO_5047038884" evidence="1">
    <location>
        <begin position="19"/>
        <end position="163"/>
    </location>
</feature>
<evidence type="ECO:0000313" key="2">
    <source>
        <dbReference type="EMBL" id="WRS38917.1"/>
    </source>
</evidence>
<organism evidence="2 3">
    <name type="scientific">Thiobacillus sedimenti</name>
    <dbReference type="NCBI Taxonomy" id="3110231"/>
    <lineage>
        <taxon>Bacteria</taxon>
        <taxon>Pseudomonadati</taxon>
        <taxon>Pseudomonadota</taxon>
        <taxon>Betaproteobacteria</taxon>
        <taxon>Nitrosomonadales</taxon>
        <taxon>Thiobacillaceae</taxon>
        <taxon>Thiobacillus</taxon>
    </lineage>
</organism>
<proteinExistence type="predicted"/>
<sequence length="163" mass="17055">MKRLLPLVLFAASLPAHAAPPDLIPVRQIGLELARDIAMAAVEACRHDGYNVSAVVLDRAGNVQAALRDTLATRHTLEIAERKAGMSVMSGIDSGEFRAARADIRPELNHIDGLIVMDGGLPIRAAGSLIGAVGVSGAPGGDKDRACAAAALKQVEERLEFAM</sequence>
<dbReference type="SUPFAM" id="SSF143744">
    <property type="entry name" value="GlcG-like"/>
    <property type="match status" value="1"/>
</dbReference>
<feature type="signal peptide" evidence="1">
    <location>
        <begin position="1"/>
        <end position="18"/>
    </location>
</feature>
<dbReference type="Gene3D" id="3.30.450.150">
    <property type="entry name" value="Haem-degrading domain"/>
    <property type="match status" value="1"/>
</dbReference>
<dbReference type="Pfam" id="PF03928">
    <property type="entry name" value="HbpS-like"/>
    <property type="match status" value="1"/>
</dbReference>
<accession>A0ABZ1CI45</accession>
<dbReference type="InterPro" id="IPR038084">
    <property type="entry name" value="PduO/GlcC-like_sf"/>
</dbReference>
<evidence type="ECO:0000313" key="3">
    <source>
        <dbReference type="Proteomes" id="UP001334732"/>
    </source>
</evidence>